<dbReference type="SUPFAM" id="SSF52540">
    <property type="entry name" value="P-loop containing nucleoside triphosphate hydrolases"/>
    <property type="match status" value="1"/>
</dbReference>
<dbReference type="GO" id="GO:0000725">
    <property type="term" value="P:recombinational repair"/>
    <property type="evidence" value="ECO:0007669"/>
    <property type="project" value="TreeGrafter"/>
</dbReference>
<dbReference type="GO" id="GO:0005524">
    <property type="term" value="F:ATP binding"/>
    <property type="evidence" value="ECO:0007669"/>
    <property type="project" value="UniProtKB-KW"/>
</dbReference>
<dbReference type="Pfam" id="PF00580">
    <property type="entry name" value="UvrD-helicase"/>
    <property type="match status" value="1"/>
</dbReference>
<feature type="domain" description="UvrD-like helicase ATP-binding" evidence="5">
    <location>
        <begin position="5"/>
        <end position="79"/>
    </location>
</feature>
<evidence type="ECO:0000259" key="5">
    <source>
        <dbReference type="Pfam" id="PF00580"/>
    </source>
</evidence>
<keyword evidence="2" id="KW-0378">Hydrolase</keyword>
<gene>
    <name evidence="6" type="ORF">E6Q11_05405</name>
</gene>
<name>A0A5C7J3H1_9BACT</name>
<evidence type="ECO:0000256" key="3">
    <source>
        <dbReference type="ARBA" id="ARBA00022806"/>
    </source>
</evidence>
<dbReference type="PANTHER" id="PTHR11070">
    <property type="entry name" value="UVRD / RECB / PCRA DNA HELICASE FAMILY MEMBER"/>
    <property type="match status" value="1"/>
</dbReference>
<evidence type="ECO:0000313" key="6">
    <source>
        <dbReference type="EMBL" id="TXG76057.1"/>
    </source>
</evidence>
<reference evidence="6 7" key="1">
    <citation type="submission" date="2018-09" db="EMBL/GenBank/DDBJ databases">
        <title>Metagenome Assembled Genomes from an Advanced Water Purification Facility.</title>
        <authorList>
            <person name="Stamps B.W."/>
            <person name="Spear J.R."/>
        </authorList>
    </citation>
    <scope>NUCLEOTIDE SEQUENCE [LARGE SCALE GENOMIC DNA]</scope>
    <source>
        <strain evidence="6">Bin_63_2</strain>
    </source>
</reference>
<dbReference type="Gene3D" id="3.40.50.300">
    <property type="entry name" value="P-loop containing nucleotide triphosphate hydrolases"/>
    <property type="match status" value="1"/>
</dbReference>
<protein>
    <recommendedName>
        <fullName evidence="5">UvrD-like helicase ATP-binding domain-containing protein</fullName>
    </recommendedName>
</protein>
<keyword evidence="3" id="KW-0347">Helicase</keyword>
<dbReference type="InterPro" id="IPR000212">
    <property type="entry name" value="DNA_helicase_UvrD/REP"/>
</dbReference>
<dbReference type="GO" id="GO:0043138">
    <property type="term" value="F:3'-5' DNA helicase activity"/>
    <property type="evidence" value="ECO:0007669"/>
    <property type="project" value="TreeGrafter"/>
</dbReference>
<sequence length="82" mass="9699">MVREKLREDAHFLALIREQYQFILVDEFQDTNGLQASIVDLIMRDQEQPNILVVGDDEQSIYRFQGAVMENIINFCDTYKEK</sequence>
<dbReference type="EMBL" id="SSDS01000085">
    <property type="protein sequence ID" value="TXG76057.1"/>
    <property type="molecule type" value="Genomic_DNA"/>
</dbReference>
<dbReference type="InterPro" id="IPR014016">
    <property type="entry name" value="UvrD-like_ATP-bd"/>
</dbReference>
<organism evidence="6 7">
    <name type="scientific">Candidatus Dojkabacteria bacterium</name>
    <dbReference type="NCBI Taxonomy" id="2099670"/>
    <lineage>
        <taxon>Bacteria</taxon>
        <taxon>Candidatus Dojkabacteria</taxon>
    </lineage>
</organism>
<keyword evidence="4" id="KW-0067">ATP-binding</keyword>
<evidence type="ECO:0000256" key="1">
    <source>
        <dbReference type="ARBA" id="ARBA00022741"/>
    </source>
</evidence>
<dbReference type="AlphaFoldDB" id="A0A5C7J3H1"/>
<evidence type="ECO:0000313" key="7">
    <source>
        <dbReference type="Proteomes" id="UP000321026"/>
    </source>
</evidence>
<dbReference type="GO" id="GO:0016787">
    <property type="term" value="F:hydrolase activity"/>
    <property type="evidence" value="ECO:0007669"/>
    <property type="project" value="UniProtKB-KW"/>
</dbReference>
<evidence type="ECO:0000256" key="2">
    <source>
        <dbReference type="ARBA" id="ARBA00022801"/>
    </source>
</evidence>
<dbReference type="InterPro" id="IPR027417">
    <property type="entry name" value="P-loop_NTPase"/>
</dbReference>
<dbReference type="PANTHER" id="PTHR11070:SF3">
    <property type="entry name" value="DNA 3'-5' HELICASE"/>
    <property type="match status" value="1"/>
</dbReference>
<dbReference type="GO" id="GO:0005829">
    <property type="term" value="C:cytosol"/>
    <property type="evidence" value="ECO:0007669"/>
    <property type="project" value="TreeGrafter"/>
</dbReference>
<proteinExistence type="predicted"/>
<keyword evidence="1" id="KW-0547">Nucleotide-binding</keyword>
<evidence type="ECO:0000256" key="4">
    <source>
        <dbReference type="ARBA" id="ARBA00022840"/>
    </source>
</evidence>
<comment type="caution">
    <text evidence="6">The sequence shown here is derived from an EMBL/GenBank/DDBJ whole genome shotgun (WGS) entry which is preliminary data.</text>
</comment>
<accession>A0A5C7J3H1</accession>
<dbReference type="Proteomes" id="UP000321026">
    <property type="component" value="Unassembled WGS sequence"/>
</dbReference>
<dbReference type="GO" id="GO:0003677">
    <property type="term" value="F:DNA binding"/>
    <property type="evidence" value="ECO:0007669"/>
    <property type="project" value="InterPro"/>
</dbReference>